<evidence type="ECO:0000313" key="7">
    <source>
        <dbReference type="EMBL" id="SBP86606.1"/>
    </source>
</evidence>
<reference evidence="7 8" key="1">
    <citation type="submission" date="2016-06" db="EMBL/GenBank/DDBJ databases">
        <authorList>
            <person name="Kjaerup R.B."/>
            <person name="Dalgaard T.S."/>
            <person name="Juul-Madsen H.R."/>
        </authorList>
    </citation>
    <scope>NUCLEOTIDE SEQUENCE [LARGE SCALE GENOMIC DNA]</scope>
    <source>
        <strain evidence="7 8">DSM 16361</strain>
    </source>
</reference>
<dbReference type="GO" id="GO:0009055">
    <property type="term" value="F:electron transfer activity"/>
    <property type="evidence" value="ECO:0007669"/>
    <property type="project" value="InterPro"/>
</dbReference>
<evidence type="ECO:0000256" key="2">
    <source>
        <dbReference type="ARBA" id="ARBA00022723"/>
    </source>
</evidence>
<dbReference type="GO" id="GO:0046872">
    <property type="term" value="F:metal ion binding"/>
    <property type="evidence" value="ECO:0007669"/>
    <property type="project" value="UniProtKB-KW"/>
</dbReference>
<keyword evidence="3 4" id="KW-0408">Iron</keyword>
<evidence type="ECO:0000313" key="8">
    <source>
        <dbReference type="Proteomes" id="UP000214566"/>
    </source>
</evidence>
<dbReference type="InterPro" id="IPR036909">
    <property type="entry name" value="Cyt_c-like_dom_sf"/>
</dbReference>
<feature type="domain" description="Cytochrome c" evidence="6">
    <location>
        <begin position="41"/>
        <end position="146"/>
    </location>
</feature>
<organism evidence="7 8">
    <name type="scientific">Thiomonas delicata</name>
    <name type="common">Thiomonas cuprina</name>
    <dbReference type="NCBI Taxonomy" id="364030"/>
    <lineage>
        <taxon>Bacteria</taxon>
        <taxon>Pseudomonadati</taxon>
        <taxon>Pseudomonadota</taxon>
        <taxon>Betaproteobacteria</taxon>
        <taxon>Burkholderiales</taxon>
        <taxon>Thiomonas</taxon>
    </lineage>
</organism>
<dbReference type="Gene3D" id="1.10.760.10">
    <property type="entry name" value="Cytochrome c-like domain"/>
    <property type="match status" value="2"/>
</dbReference>
<feature type="region of interest" description="Disordered" evidence="5">
    <location>
        <begin position="146"/>
        <end position="172"/>
    </location>
</feature>
<evidence type="ECO:0000256" key="3">
    <source>
        <dbReference type="ARBA" id="ARBA00023004"/>
    </source>
</evidence>
<name>A0A238D020_THIDL</name>
<keyword evidence="1 4" id="KW-0349">Heme</keyword>
<dbReference type="AlphaFoldDB" id="A0A238D020"/>
<dbReference type="PROSITE" id="PS51007">
    <property type="entry name" value="CYTC"/>
    <property type="match status" value="1"/>
</dbReference>
<gene>
    <name evidence="7" type="ORF">THIARS_40235</name>
</gene>
<evidence type="ECO:0000256" key="5">
    <source>
        <dbReference type="SAM" id="MobiDB-lite"/>
    </source>
</evidence>
<dbReference type="SUPFAM" id="SSF46626">
    <property type="entry name" value="Cytochrome c"/>
    <property type="match status" value="1"/>
</dbReference>
<keyword evidence="8" id="KW-1185">Reference proteome</keyword>
<accession>A0A238D020</accession>
<dbReference type="PANTHER" id="PTHR40942:SF4">
    <property type="entry name" value="CYTOCHROME C5"/>
    <property type="match status" value="1"/>
</dbReference>
<keyword evidence="2 4" id="KW-0479">Metal-binding</keyword>
<protein>
    <submittedName>
        <fullName evidence="7">Putative cytochrome c</fullName>
    </submittedName>
</protein>
<dbReference type="Proteomes" id="UP000214566">
    <property type="component" value="Unassembled WGS sequence"/>
</dbReference>
<dbReference type="PANTHER" id="PTHR40942">
    <property type="match status" value="1"/>
</dbReference>
<sequence>MAAVSLLALMQASAAGEPATQVPSKSASTASVTIHVNASEKVLARGAALYKQVCSACHGPVASDRPWVDSKLTSLQQAIQFAQHSGAPKLGDAWSWQPHLAKGIDVLDEHAIHGYSGSAGVMPPRGGSHASDADVKAAVDFMLASLAPPQNRPSKNLTGKPEDRYKNNRVSR</sequence>
<dbReference type="InterPro" id="IPR009056">
    <property type="entry name" value="Cyt_c-like_dom"/>
</dbReference>
<dbReference type="EMBL" id="FLMQ01000034">
    <property type="protein sequence ID" value="SBP86606.1"/>
    <property type="molecule type" value="Genomic_DNA"/>
</dbReference>
<evidence type="ECO:0000259" key="6">
    <source>
        <dbReference type="PROSITE" id="PS51007"/>
    </source>
</evidence>
<dbReference type="Pfam" id="PF13442">
    <property type="entry name" value="Cytochrome_CBB3"/>
    <property type="match status" value="1"/>
</dbReference>
<proteinExistence type="predicted"/>
<evidence type="ECO:0000256" key="4">
    <source>
        <dbReference type="PROSITE-ProRule" id="PRU00433"/>
    </source>
</evidence>
<dbReference type="GO" id="GO:0020037">
    <property type="term" value="F:heme binding"/>
    <property type="evidence" value="ECO:0007669"/>
    <property type="project" value="InterPro"/>
</dbReference>
<evidence type="ECO:0000256" key="1">
    <source>
        <dbReference type="ARBA" id="ARBA00022617"/>
    </source>
</evidence>